<comment type="caution">
    <text evidence="2">The sequence shown here is derived from an EMBL/GenBank/DDBJ whole genome shotgun (WGS) entry which is preliminary data.</text>
</comment>
<reference evidence="2 3" key="1">
    <citation type="submission" date="2020-04" db="EMBL/GenBank/DDBJ databases">
        <title>Hymenobacter polaris sp. nov., isolated from Arctic soil.</title>
        <authorList>
            <person name="Dahal R.H."/>
        </authorList>
    </citation>
    <scope>NUCLEOTIDE SEQUENCE [LARGE SCALE GENOMIC DNA]</scope>
    <source>
        <strain evidence="2 3">RP-2-7</strain>
    </source>
</reference>
<dbReference type="EMBL" id="JABBGH010000001">
    <property type="protein sequence ID" value="NML65548.1"/>
    <property type="molecule type" value="Genomic_DNA"/>
</dbReference>
<organism evidence="2 3">
    <name type="scientific">Hymenobacter polaris</name>
    <dbReference type="NCBI Taxonomy" id="2682546"/>
    <lineage>
        <taxon>Bacteria</taxon>
        <taxon>Pseudomonadati</taxon>
        <taxon>Bacteroidota</taxon>
        <taxon>Cytophagia</taxon>
        <taxon>Cytophagales</taxon>
        <taxon>Hymenobacteraceae</taxon>
        <taxon>Hymenobacter</taxon>
    </lineage>
</organism>
<proteinExistence type="predicted"/>
<dbReference type="InterPro" id="IPR000595">
    <property type="entry name" value="cNMP-bd_dom"/>
</dbReference>
<gene>
    <name evidence="2" type="ORF">HHL22_10060</name>
</gene>
<protein>
    <submittedName>
        <fullName evidence="2">Crp/Fnr family transcriptional regulator</fullName>
    </submittedName>
</protein>
<sequence length="188" mass="20650">MSASLLACLRAFGPIPLADEAPLLAAWHPRPAGEGEWLTAPNTVCEELFFVVQGVLRITDGTGPRETTHAFRTQGQLCTLLASFERQEPSPLRIQAACPAQVLAISHARLAALSQQLPYLPALLQRLIQHELLAKLTLQRAYLGQDAAARYRTLLARQPEVARQVPQRMLASYLGITPQSLSRLRRAG</sequence>
<dbReference type="RefSeq" id="WP_169530844.1">
    <property type="nucleotide sequence ID" value="NZ_JABBGH010000001.1"/>
</dbReference>
<dbReference type="CDD" id="cd00038">
    <property type="entry name" value="CAP_ED"/>
    <property type="match status" value="1"/>
</dbReference>
<accession>A0A7Y0FM70</accession>
<dbReference type="AlphaFoldDB" id="A0A7Y0FM70"/>
<feature type="domain" description="Cyclic nucleotide-binding" evidence="1">
    <location>
        <begin position="34"/>
        <end position="115"/>
    </location>
</feature>
<dbReference type="SUPFAM" id="SSF51206">
    <property type="entry name" value="cAMP-binding domain-like"/>
    <property type="match status" value="1"/>
</dbReference>
<dbReference type="InterPro" id="IPR018490">
    <property type="entry name" value="cNMP-bd_dom_sf"/>
</dbReference>
<keyword evidence="3" id="KW-1185">Reference proteome</keyword>
<dbReference type="Gene3D" id="2.60.120.10">
    <property type="entry name" value="Jelly Rolls"/>
    <property type="match status" value="1"/>
</dbReference>
<name>A0A7Y0FM70_9BACT</name>
<dbReference type="Pfam" id="PF00027">
    <property type="entry name" value="cNMP_binding"/>
    <property type="match status" value="1"/>
</dbReference>
<dbReference type="InterPro" id="IPR014710">
    <property type="entry name" value="RmlC-like_jellyroll"/>
</dbReference>
<dbReference type="Proteomes" id="UP000559626">
    <property type="component" value="Unassembled WGS sequence"/>
</dbReference>
<evidence type="ECO:0000313" key="2">
    <source>
        <dbReference type="EMBL" id="NML65548.1"/>
    </source>
</evidence>
<evidence type="ECO:0000313" key="3">
    <source>
        <dbReference type="Proteomes" id="UP000559626"/>
    </source>
</evidence>
<evidence type="ECO:0000259" key="1">
    <source>
        <dbReference type="Pfam" id="PF00027"/>
    </source>
</evidence>